<reference evidence="3" key="1">
    <citation type="journal article" date="2020" name="Fungal Divers.">
        <title>Resolving the Mortierellaceae phylogeny through synthesis of multi-gene phylogenetics and phylogenomics.</title>
        <authorList>
            <person name="Vandepol N."/>
            <person name="Liber J."/>
            <person name="Desiro A."/>
            <person name="Na H."/>
            <person name="Kennedy M."/>
            <person name="Barry K."/>
            <person name="Grigoriev I.V."/>
            <person name="Miller A.N."/>
            <person name="O'Donnell K."/>
            <person name="Stajich J.E."/>
            <person name="Bonito G."/>
        </authorList>
    </citation>
    <scope>NUCLEOTIDE SEQUENCE</scope>
    <source>
        <strain evidence="3">KOD1015</strain>
    </source>
</reference>
<dbReference type="OrthoDB" id="2425461at2759"/>
<name>A0A9P6G077_9FUNG</name>
<evidence type="ECO:0000313" key="3">
    <source>
        <dbReference type="EMBL" id="KAF9583895.1"/>
    </source>
</evidence>
<organism evidence="3 4">
    <name type="scientific">Lunasporangiospora selenospora</name>
    <dbReference type="NCBI Taxonomy" id="979761"/>
    <lineage>
        <taxon>Eukaryota</taxon>
        <taxon>Fungi</taxon>
        <taxon>Fungi incertae sedis</taxon>
        <taxon>Mucoromycota</taxon>
        <taxon>Mortierellomycotina</taxon>
        <taxon>Mortierellomycetes</taxon>
        <taxon>Mortierellales</taxon>
        <taxon>Mortierellaceae</taxon>
        <taxon>Lunasporangiospora</taxon>
    </lineage>
</organism>
<evidence type="ECO:0000256" key="2">
    <source>
        <dbReference type="SAM" id="MobiDB-lite"/>
    </source>
</evidence>
<keyword evidence="1" id="KW-0175">Coiled coil</keyword>
<feature type="region of interest" description="Disordered" evidence="2">
    <location>
        <begin position="400"/>
        <end position="423"/>
    </location>
</feature>
<feature type="coiled-coil region" evidence="1">
    <location>
        <begin position="454"/>
        <end position="488"/>
    </location>
</feature>
<evidence type="ECO:0000256" key="1">
    <source>
        <dbReference type="SAM" id="Coils"/>
    </source>
</evidence>
<dbReference type="AlphaFoldDB" id="A0A9P6G077"/>
<evidence type="ECO:0000313" key="4">
    <source>
        <dbReference type="Proteomes" id="UP000780801"/>
    </source>
</evidence>
<proteinExistence type="predicted"/>
<feature type="region of interest" description="Disordered" evidence="2">
    <location>
        <begin position="1"/>
        <end position="216"/>
    </location>
</feature>
<feature type="coiled-coil region" evidence="1">
    <location>
        <begin position="220"/>
        <end position="247"/>
    </location>
</feature>
<gene>
    <name evidence="3" type="ORF">BGW38_008183</name>
</gene>
<comment type="caution">
    <text evidence="3">The sequence shown here is derived from an EMBL/GenBank/DDBJ whole genome shotgun (WGS) entry which is preliminary data.</text>
</comment>
<feature type="compositionally biased region" description="Low complexity" evidence="2">
    <location>
        <begin position="93"/>
        <end position="152"/>
    </location>
</feature>
<feature type="compositionally biased region" description="Polar residues" evidence="2">
    <location>
        <begin position="153"/>
        <end position="172"/>
    </location>
</feature>
<dbReference type="Proteomes" id="UP000780801">
    <property type="component" value="Unassembled WGS sequence"/>
</dbReference>
<feature type="region of interest" description="Disordered" evidence="2">
    <location>
        <begin position="740"/>
        <end position="759"/>
    </location>
</feature>
<feature type="coiled-coil region" evidence="1">
    <location>
        <begin position="702"/>
        <end position="736"/>
    </location>
</feature>
<keyword evidence="4" id="KW-1185">Reference proteome</keyword>
<feature type="compositionally biased region" description="Low complexity" evidence="2">
    <location>
        <begin position="750"/>
        <end position="759"/>
    </location>
</feature>
<sequence length="759" mass="80540">MPTPDSILQPISAPIPVPGTQREPTTPPNVGIITPHHPVKGSAYGLSTESSSDSTTSTNAPNSPATTIVASSRSSLSNRVSTISAGSTGSSGNGNSSNGSQPQQQQNPQHFQQYQQPNQQHQGHPQALPLSNGSSTASSSSSSLLLSSSMSLTGQSKGNSNDNESATATSGVGATVVSHQQLQQLQQHKQQFTHPQHHPHHHPHQNPNSGLRRFPSIGNTKKLTVENQTLRAKIAELERYLTGLKEELILAHRQIHAQRNELKSSQDCRAVEISELTQQFQRCEVELVTKAAECVNLQERLLLQQQQQQEQQQQFQLQFQLQLQQHLQQQHQQQHQAQQLSQSPVHQQPRSIEIETVMHGNLDSEADKCFPAEAVVTIAASLQEGGVESKIHTPVIITTSSPATMSSDSCSMSSSTSASASASPSTSAIASASTSATASASNSAHYAADVSTPEKEQQMLLREKEIDIQQLKEENSKKDAHISELLDKVGNLGSQVLNLQCEKVRLEGPSTPRSSFRFSVVGVEPSQEEGAAAGTGTTVTATGATVLISSSMAVPTAATPSPMAAGEGSMSQRSNEAGPLQEPGTAEPTGVAQALLMRTVGPSGTVVTQGRGEEGETGSTVVVSDSPLMTLSSSQAIPAQVIPNNVNSTTTVISTTTIHTSAEVTPGGSFGCGILTAQPSASLVNSVGYDIMVEHRKLLAKYQALRIQHAQTSEYVDALENENRELRIQLLDVITADRVVGIPSPPPPRSNDSSAVSTH</sequence>
<protein>
    <submittedName>
        <fullName evidence="3">Uncharacterized protein</fullName>
    </submittedName>
</protein>
<feature type="region of interest" description="Disordered" evidence="2">
    <location>
        <begin position="554"/>
        <end position="587"/>
    </location>
</feature>
<feature type="compositionally biased region" description="Low complexity" evidence="2">
    <location>
        <begin position="179"/>
        <end position="194"/>
    </location>
</feature>
<feature type="compositionally biased region" description="Basic residues" evidence="2">
    <location>
        <begin position="195"/>
        <end position="204"/>
    </location>
</feature>
<dbReference type="EMBL" id="JAABOA010000557">
    <property type="protein sequence ID" value="KAF9583895.1"/>
    <property type="molecule type" value="Genomic_DNA"/>
</dbReference>
<accession>A0A9P6G077</accession>
<feature type="compositionally biased region" description="Low complexity" evidence="2">
    <location>
        <begin position="47"/>
        <end position="84"/>
    </location>
</feature>